<dbReference type="SUPFAM" id="SSF158745">
    <property type="entry name" value="LanC-like"/>
    <property type="match status" value="1"/>
</dbReference>
<dbReference type="InterPro" id="IPR020464">
    <property type="entry name" value="LanC-like_prot_euk"/>
</dbReference>
<dbReference type="AlphaFoldDB" id="A0A8B8QGQ4"/>
<dbReference type="GO" id="GO:0005886">
    <property type="term" value="C:plasma membrane"/>
    <property type="evidence" value="ECO:0007669"/>
    <property type="project" value="TreeGrafter"/>
</dbReference>
<gene>
    <name evidence="6" type="primary">LOC115752278</name>
</gene>
<dbReference type="Proteomes" id="UP000827889">
    <property type="component" value="Chromosome 10"/>
</dbReference>
<evidence type="ECO:0000256" key="2">
    <source>
        <dbReference type="ARBA" id="ARBA00022723"/>
    </source>
</evidence>
<organism evidence="5 6">
    <name type="scientific">Rhodamnia argentea</name>
    <dbReference type="NCBI Taxonomy" id="178133"/>
    <lineage>
        <taxon>Eukaryota</taxon>
        <taxon>Viridiplantae</taxon>
        <taxon>Streptophyta</taxon>
        <taxon>Embryophyta</taxon>
        <taxon>Tracheophyta</taxon>
        <taxon>Spermatophyta</taxon>
        <taxon>Magnoliopsida</taxon>
        <taxon>eudicotyledons</taxon>
        <taxon>Gunneridae</taxon>
        <taxon>Pentapetalae</taxon>
        <taxon>rosids</taxon>
        <taxon>malvids</taxon>
        <taxon>Myrtales</taxon>
        <taxon>Myrtaceae</taxon>
        <taxon>Myrtoideae</taxon>
        <taxon>Myrteae</taxon>
        <taxon>Australasian group</taxon>
        <taxon>Rhodamnia</taxon>
    </lineage>
</organism>
<feature type="binding site" evidence="4">
    <location>
        <position position="290"/>
    </location>
    <ligand>
        <name>Zn(2+)</name>
        <dbReference type="ChEBI" id="CHEBI:29105"/>
    </ligand>
</feature>
<dbReference type="PRINTS" id="PR01951">
    <property type="entry name" value="LANCEUKARYTE"/>
</dbReference>
<accession>A0A8B8QGQ4</accession>
<evidence type="ECO:0000256" key="3">
    <source>
        <dbReference type="ARBA" id="ARBA00022833"/>
    </source>
</evidence>
<dbReference type="GeneID" id="115752278"/>
<dbReference type="PRINTS" id="PR01950">
    <property type="entry name" value="LANCSUPER"/>
</dbReference>
<evidence type="ECO:0000313" key="5">
    <source>
        <dbReference type="Proteomes" id="UP000827889"/>
    </source>
</evidence>
<dbReference type="FunFam" id="1.50.10.10:FF:000035">
    <property type="entry name" value="LanC-like protein 2"/>
    <property type="match status" value="1"/>
</dbReference>
<evidence type="ECO:0000256" key="1">
    <source>
        <dbReference type="ARBA" id="ARBA00007179"/>
    </source>
</evidence>
<feature type="binding site" evidence="4">
    <location>
        <position position="336"/>
    </location>
    <ligand>
        <name>Zn(2+)</name>
        <dbReference type="ChEBI" id="CHEBI:29105"/>
    </ligand>
</feature>
<dbReference type="PANTHER" id="PTHR12736">
    <property type="entry name" value="LANC-LIKE PROTEIN"/>
    <property type="match status" value="1"/>
</dbReference>
<dbReference type="GO" id="GO:0031179">
    <property type="term" value="P:peptide modification"/>
    <property type="evidence" value="ECO:0007669"/>
    <property type="project" value="InterPro"/>
</dbReference>
<dbReference type="KEGG" id="rarg:115752278"/>
<dbReference type="Gene3D" id="1.50.10.10">
    <property type="match status" value="1"/>
</dbReference>
<dbReference type="GO" id="GO:0046872">
    <property type="term" value="F:metal ion binding"/>
    <property type="evidence" value="ECO:0007669"/>
    <property type="project" value="UniProtKB-KW"/>
</dbReference>
<keyword evidence="3 4" id="KW-0862">Zinc</keyword>
<evidence type="ECO:0000313" key="6">
    <source>
        <dbReference type="RefSeq" id="XP_030546255.1"/>
    </source>
</evidence>
<dbReference type="CDD" id="cd04794">
    <property type="entry name" value="euk_LANCL"/>
    <property type="match status" value="1"/>
</dbReference>
<dbReference type="RefSeq" id="XP_030546255.1">
    <property type="nucleotide sequence ID" value="XM_030690395.2"/>
</dbReference>
<keyword evidence="5" id="KW-1185">Reference proteome</keyword>
<dbReference type="InterPro" id="IPR012341">
    <property type="entry name" value="6hp_glycosidase-like_sf"/>
</dbReference>
<dbReference type="Pfam" id="PF05147">
    <property type="entry name" value="LANC_like"/>
    <property type="match status" value="1"/>
</dbReference>
<name>A0A8B8QGQ4_9MYRT</name>
<keyword evidence="2 4" id="KW-0479">Metal-binding</keyword>
<dbReference type="SMART" id="SM01260">
    <property type="entry name" value="LANC_like"/>
    <property type="match status" value="1"/>
</dbReference>
<sequence>MADRFFPNTMPDFVAAATSLSGDDDGGTVSAPGDSSPAKLLAMPYPVLSESFKRAALDLKETMVVETWGVTRQRVRDFALYTGSLGTAFSLFRSYQITSNSNDLALCSQIIRACDSASSGSRDVTFICGRAGVCALGAVVAKYVGDTRSLTHYVNHFKEIKLSRSTPDELLYGRAGFLWACLFLNKHIGDGTVPSSTMRAVADEIFKNGRALAKRGGKSPLMFEWYGEKYWGAAHGLAGIMHVLMHLELKPDEMEDVKGTLKYMIRNRFPSGNYPSSEEDRNRDVLVHWCHGAPGIALTLVKAAEVFRDDEFLRAAVDAAEVVWNRGLLRRVGICHGISGNAYVFLSLYRVTGNEEFLYRAKAFACFLLDRALKLISTGEMHGGDNPYSLFEGIGGMAYLFLDMVEPSAARFPAYEL</sequence>
<feature type="binding site" evidence="4">
    <location>
        <position position="335"/>
    </location>
    <ligand>
        <name>Zn(2+)</name>
        <dbReference type="ChEBI" id="CHEBI:29105"/>
    </ligand>
</feature>
<dbReference type="GO" id="GO:0005975">
    <property type="term" value="P:carbohydrate metabolic process"/>
    <property type="evidence" value="ECO:0007669"/>
    <property type="project" value="InterPro"/>
</dbReference>
<protein>
    <submittedName>
        <fullName evidence="6">LanC-like protein GCL2</fullName>
    </submittedName>
</protein>
<dbReference type="PANTHER" id="PTHR12736:SF22">
    <property type="entry name" value="LANC-LIKE PROTEIN GCL2"/>
    <property type="match status" value="1"/>
</dbReference>
<dbReference type="InterPro" id="IPR007822">
    <property type="entry name" value="LANC-like"/>
</dbReference>
<reference evidence="6" key="1">
    <citation type="submission" date="2025-08" db="UniProtKB">
        <authorList>
            <consortium name="RefSeq"/>
        </authorList>
    </citation>
    <scope>IDENTIFICATION</scope>
    <source>
        <tissue evidence="6">Leaf</tissue>
    </source>
</reference>
<evidence type="ECO:0000256" key="4">
    <source>
        <dbReference type="PIRSR" id="PIRSR607822-1"/>
    </source>
</evidence>
<proteinExistence type="inferred from homology"/>
<comment type="similarity">
    <text evidence="1">Belongs to the LanC-like protein family.</text>
</comment>
<dbReference type="OrthoDB" id="10257263at2759"/>